<organism evidence="1 2">
    <name type="scientific">Rhynchosporium agropyri</name>
    <dbReference type="NCBI Taxonomy" id="914238"/>
    <lineage>
        <taxon>Eukaryota</taxon>
        <taxon>Fungi</taxon>
        <taxon>Dikarya</taxon>
        <taxon>Ascomycota</taxon>
        <taxon>Pezizomycotina</taxon>
        <taxon>Leotiomycetes</taxon>
        <taxon>Helotiales</taxon>
        <taxon>Ploettnerulaceae</taxon>
        <taxon>Rhynchosporium</taxon>
    </lineage>
</organism>
<name>A0A1E1KCX0_9HELO</name>
<dbReference type="Proteomes" id="UP000178912">
    <property type="component" value="Unassembled WGS sequence"/>
</dbReference>
<accession>A0A1E1KCX0</accession>
<evidence type="ECO:0000313" key="2">
    <source>
        <dbReference type="Proteomes" id="UP000178912"/>
    </source>
</evidence>
<keyword evidence="2" id="KW-1185">Reference proteome</keyword>
<gene>
    <name evidence="1" type="ORF">RAG0_05365</name>
</gene>
<reference evidence="2" key="1">
    <citation type="submission" date="2016-03" db="EMBL/GenBank/DDBJ databases">
        <authorList>
            <person name="Guldener U."/>
        </authorList>
    </citation>
    <scope>NUCLEOTIDE SEQUENCE [LARGE SCALE GENOMIC DNA]</scope>
    <source>
        <strain evidence="2">04CH-RAC-A.6.1</strain>
    </source>
</reference>
<protein>
    <submittedName>
        <fullName evidence="1">Uncharacterized protein</fullName>
    </submittedName>
</protein>
<proteinExistence type="predicted"/>
<dbReference type="EMBL" id="FJUX01000024">
    <property type="protein sequence ID" value="CZS95869.1"/>
    <property type="molecule type" value="Genomic_DNA"/>
</dbReference>
<dbReference type="AlphaFoldDB" id="A0A1E1KCX0"/>
<sequence length="42" mass="4787">MQQIVCVNEDIPKCKSTHPACNPDLRSLMRSQSQKSRIPAQF</sequence>
<evidence type="ECO:0000313" key="1">
    <source>
        <dbReference type="EMBL" id="CZS95869.1"/>
    </source>
</evidence>